<name>A0A319D0R3_9EURO</name>
<dbReference type="InterPro" id="IPR014729">
    <property type="entry name" value="Rossmann-like_a/b/a_fold"/>
</dbReference>
<dbReference type="OrthoDB" id="17725at2759"/>
<gene>
    <name evidence="1" type="ORF">BO71DRAFT_59413</name>
</gene>
<dbReference type="PANTHER" id="PTHR30336:SF20">
    <property type="entry name" value="DUF218 DOMAIN-CONTAINING PROTEIN"/>
    <property type="match status" value="1"/>
</dbReference>
<dbReference type="AlphaFoldDB" id="A0A319D0R3"/>
<protein>
    <submittedName>
        <fullName evidence="1">Uncharacterized protein</fullName>
    </submittedName>
</protein>
<keyword evidence="2" id="KW-1185">Reference proteome</keyword>
<organism evidence="1 2">
    <name type="scientific">Aspergillus ellipticus CBS 707.79</name>
    <dbReference type="NCBI Taxonomy" id="1448320"/>
    <lineage>
        <taxon>Eukaryota</taxon>
        <taxon>Fungi</taxon>
        <taxon>Dikarya</taxon>
        <taxon>Ascomycota</taxon>
        <taxon>Pezizomycotina</taxon>
        <taxon>Eurotiomycetes</taxon>
        <taxon>Eurotiomycetidae</taxon>
        <taxon>Eurotiales</taxon>
        <taxon>Aspergillaceae</taxon>
        <taxon>Aspergillus</taxon>
        <taxon>Aspergillus subgen. Circumdati</taxon>
    </lineage>
</organism>
<dbReference type="Proteomes" id="UP000247810">
    <property type="component" value="Unassembled WGS sequence"/>
</dbReference>
<dbReference type="EMBL" id="KZ825957">
    <property type="protein sequence ID" value="PYH91086.1"/>
    <property type="molecule type" value="Genomic_DNA"/>
</dbReference>
<dbReference type="Gene3D" id="3.40.50.620">
    <property type="entry name" value="HUPs"/>
    <property type="match status" value="1"/>
</dbReference>
<accession>A0A319D0R3</accession>
<sequence>MSPINPDDVNRIAEFLAHEQIPANQPPAKTDCIVICVCAVLDPAEAVFRHLERNPHLTNTLVFCGGIGHSTPHLYEAVAKHPKYAHLAPEIHGQAEAYVLYTIFRACFDAAHIQRAGCTVLLEDKSTNCGKNATETRALLARNGIPEPSSMIIVQDPTMARRTIASFEKAYAPTPPEMLSWPTIVPRVKLQGGELVYDVPGFMTDGLWSMPRFLGLLLGEIPRLRDEEAGYGPRGKGFIGHVDIPAEVERAFRTFEGGAGEGLAKR</sequence>
<dbReference type="PANTHER" id="PTHR30336">
    <property type="entry name" value="INNER MEMBRANE PROTEIN, PROBABLE PERMEASE"/>
    <property type="match status" value="1"/>
</dbReference>
<dbReference type="Gene3D" id="1.10.3620.10">
    <property type="entry name" value="YdcF like domain"/>
    <property type="match status" value="1"/>
</dbReference>
<reference evidence="1 2" key="1">
    <citation type="submission" date="2018-02" db="EMBL/GenBank/DDBJ databases">
        <title>The genomes of Aspergillus section Nigri reveals drivers in fungal speciation.</title>
        <authorList>
            <consortium name="DOE Joint Genome Institute"/>
            <person name="Vesth T.C."/>
            <person name="Nybo J."/>
            <person name="Theobald S."/>
            <person name="Brandl J."/>
            <person name="Frisvad J.C."/>
            <person name="Nielsen K.F."/>
            <person name="Lyhne E.K."/>
            <person name="Kogle M.E."/>
            <person name="Kuo A."/>
            <person name="Riley R."/>
            <person name="Clum A."/>
            <person name="Nolan M."/>
            <person name="Lipzen A."/>
            <person name="Salamov A."/>
            <person name="Henrissat B."/>
            <person name="Wiebenga A."/>
            <person name="De vries R.P."/>
            <person name="Grigoriev I.V."/>
            <person name="Mortensen U.H."/>
            <person name="Andersen M.R."/>
            <person name="Baker S.E."/>
        </authorList>
    </citation>
    <scope>NUCLEOTIDE SEQUENCE [LARGE SCALE GENOMIC DNA]</scope>
    <source>
        <strain evidence="1 2">CBS 707.79</strain>
    </source>
</reference>
<dbReference type="InterPro" id="IPR051599">
    <property type="entry name" value="Cell_Envelope_Assoc"/>
</dbReference>
<evidence type="ECO:0000313" key="2">
    <source>
        <dbReference type="Proteomes" id="UP000247810"/>
    </source>
</evidence>
<proteinExistence type="predicted"/>
<dbReference type="GO" id="GO:0005886">
    <property type="term" value="C:plasma membrane"/>
    <property type="evidence" value="ECO:0007669"/>
    <property type="project" value="TreeGrafter"/>
</dbReference>
<evidence type="ECO:0000313" key="1">
    <source>
        <dbReference type="EMBL" id="PYH91086.1"/>
    </source>
</evidence>
<dbReference type="VEuPathDB" id="FungiDB:BO71DRAFT_59413"/>